<proteinExistence type="inferred from homology"/>
<evidence type="ECO:0000256" key="3">
    <source>
        <dbReference type="ARBA" id="ARBA00022679"/>
    </source>
</evidence>
<dbReference type="InterPro" id="IPR057206">
    <property type="entry name" value="DUF7884"/>
</dbReference>
<keyword evidence="2 8" id="KW-0489">Methyltransferase</keyword>
<evidence type="ECO:0000313" key="8">
    <source>
        <dbReference type="EMBL" id="SQC06790.1"/>
    </source>
</evidence>
<dbReference type="RefSeq" id="WP_070956766.1">
    <property type="nucleotide sequence ID" value="NZ_CABEEQ010000002.1"/>
</dbReference>
<evidence type="ECO:0000256" key="6">
    <source>
        <dbReference type="PIRSR" id="PIRSR003085-1"/>
    </source>
</evidence>
<feature type="domain" description="DUF7884" evidence="7">
    <location>
        <begin position="9"/>
        <end position="93"/>
    </location>
</feature>
<reference evidence="8 9" key="1">
    <citation type="submission" date="2018-06" db="EMBL/GenBank/DDBJ databases">
        <authorList>
            <consortium name="Pathogen Informatics"/>
            <person name="Doyle S."/>
        </authorList>
    </citation>
    <scope>NUCLEOTIDE SEQUENCE [LARGE SCALE GENOMIC DNA]</scope>
    <source>
        <strain evidence="8 9">NCTC8081</strain>
    </source>
</reference>
<organism evidence="8 9">
    <name type="scientific">Clostridium perfringens</name>
    <dbReference type="NCBI Taxonomy" id="1502"/>
    <lineage>
        <taxon>Bacteria</taxon>
        <taxon>Bacillati</taxon>
        <taxon>Bacillota</taxon>
        <taxon>Clostridia</taxon>
        <taxon>Eubacteriales</taxon>
        <taxon>Clostridiaceae</taxon>
        <taxon>Clostridium</taxon>
    </lineage>
</organism>
<protein>
    <submittedName>
        <fullName evidence="8">Cyclopropane-fatty-acyl-phospholipid synthase</fullName>
        <ecNumber evidence="8">2.1.1.79</ecNumber>
    </submittedName>
</protein>
<dbReference type="Proteomes" id="UP000250234">
    <property type="component" value="Unassembled WGS sequence"/>
</dbReference>
<dbReference type="CDD" id="cd02440">
    <property type="entry name" value="AdoMet_MTases"/>
    <property type="match status" value="1"/>
</dbReference>
<dbReference type="InterPro" id="IPR003333">
    <property type="entry name" value="CMAS"/>
</dbReference>
<dbReference type="GO" id="GO:0032259">
    <property type="term" value="P:methylation"/>
    <property type="evidence" value="ECO:0007669"/>
    <property type="project" value="UniProtKB-KW"/>
</dbReference>
<dbReference type="Pfam" id="PF25371">
    <property type="entry name" value="DUF7884"/>
    <property type="match status" value="1"/>
</dbReference>
<dbReference type="AlphaFoldDB" id="A0A2X3E894"/>
<keyword evidence="3 8" id="KW-0808">Transferase</keyword>
<name>A0A2X3E894_CLOPF</name>
<dbReference type="Pfam" id="PF02353">
    <property type="entry name" value="CMAS"/>
    <property type="match status" value="1"/>
</dbReference>
<dbReference type="GO" id="GO:0008610">
    <property type="term" value="P:lipid biosynthetic process"/>
    <property type="evidence" value="ECO:0007669"/>
    <property type="project" value="InterPro"/>
</dbReference>
<dbReference type="PANTHER" id="PTHR43667:SF1">
    <property type="entry name" value="CYCLOPROPANE-FATTY-ACYL-PHOSPHOLIPID SYNTHASE"/>
    <property type="match status" value="1"/>
</dbReference>
<accession>A0A2X3E894</accession>
<keyword evidence="5" id="KW-0443">Lipid metabolism</keyword>
<keyword evidence="4" id="KW-0949">S-adenosyl-L-methionine</keyword>
<evidence type="ECO:0000256" key="1">
    <source>
        <dbReference type="ARBA" id="ARBA00010815"/>
    </source>
</evidence>
<evidence type="ECO:0000259" key="7">
    <source>
        <dbReference type="Pfam" id="PF25371"/>
    </source>
</evidence>
<dbReference type="InterPro" id="IPR050723">
    <property type="entry name" value="CFA/CMAS"/>
</dbReference>
<dbReference type="GO" id="GO:0008825">
    <property type="term" value="F:cyclopropane-fatty-acyl-phospholipid synthase activity"/>
    <property type="evidence" value="ECO:0007669"/>
    <property type="project" value="UniProtKB-EC"/>
</dbReference>
<dbReference type="InterPro" id="IPR029063">
    <property type="entry name" value="SAM-dependent_MTases_sf"/>
</dbReference>
<sequence>MEINKNIVKSIAEHLSDKPFDLEYWDGEIIKYGEGEPEFKLIIKNFPSKKELLSDPSVALGEAYMKGDIDIEGDLQKFFESIIRNKDSFMNKNTVFRLASKIKAPSLMKSKKDIAHHYDIGNDFYSLWLDKTMSYSCGYFKNPTDTLYDAQMNKIHHILKKLNLKEGQHLLDIGCGWGYLIIEAAKLYKVKALGITLSEEQFKKAKERIKQEGLEDLVDVQLMDYRNLEKSNLEFDRIVSVGMAEHVGHANLPLFFKNVDSVLKESGLFLLHNITNLVETEGNKWITTYIFPGGYLPTLREELNIAADINFRTLDVESLRLHYMKTLEEWCKNFMNHLDEERHMFDDEFLRMWHLYLATCAAAFHYWDIDIHQILFSKGINNTLPMTRKYLYED</sequence>
<comment type="similarity">
    <text evidence="1">Belongs to the CFA/CMAS family.</text>
</comment>
<dbReference type="SUPFAM" id="SSF53335">
    <property type="entry name" value="S-adenosyl-L-methionine-dependent methyltransferases"/>
    <property type="match status" value="1"/>
</dbReference>
<dbReference type="PIRSF" id="PIRSF003085">
    <property type="entry name" value="CMAS"/>
    <property type="match status" value="1"/>
</dbReference>
<dbReference type="EMBL" id="UAWO01000002">
    <property type="protein sequence ID" value="SQC06790.1"/>
    <property type="molecule type" value="Genomic_DNA"/>
</dbReference>
<evidence type="ECO:0000313" key="9">
    <source>
        <dbReference type="Proteomes" id="UP000250234"/>
    </source>
</evidence>
<evidence type="ECO:0000256" key="4">
    <source>
        <dbReference type="ARBA" id="ARBA00022691"/>
    </source>
</evidence>
<feature type="active site" evidence="6">
    <location>
        <position position="360"/>
    </location>
</feature>
<dbReference type="EC" id="2.1.1.79" evidence="8"/>
<dbReference type="Gene3D" id="3.40.50.150">
    <property type="entry name" value="Vaccinia Virus protein VP39"/>
    <property type="match status" value="1"/>
</dbReference>
<evidence type="ECO:0000256" key="5">
    <source>
        <dbReference type="ARBA" id="ARBA00023098"/>
    </source>
</evidence>
<gene>
    <name evidence="8" type="primary">cfa</name>
    <name evidence="8" type="ORF">NCTC8081_00905</name>
</gene>
<evidence type="ECO:0000256" key="2">
    <source>
        <dbReference type="ARBA" id="ARBA00022603"/>
    </source>
</evidence>
<dbReference type="PANTHER" id="PTHR43667">
    <property type="entry name" value="CYCLOPROPANE-FATTY-ACYL-PHOSPHOLIPID SYNTHASE"/>
    <property type="match status" value="1"/>
</dbReference>